<dbReference type="PANTHER" id="PTHR11640">
    <property type="entry name" value="NEPHRIN"/>
    <property type="match status" value="1"/>
</dbReference>
<dbReference type="Proteomes" id="UP000515135">
    <property type="component" value="Unplaced"/>
</dbReference>
<proteinExistence type="predicted"/>
<keyword evidence="3" id="KW-1015">Disulfide bond</keyword>
<feature type="region of interest" description="Disordered" evidence="6">
    <location>
        <begin position="644"/>
        <end position="695"/>
    </location>
</feature>
<dbReference type="GO" id="GO:0005911">
    <property type="term" value="C:cell-cell junction"/>
    <property type="evidence" value="ECO:0007669"/>
    <property type="project" value="TreeGrafter"/>
</dbReference>
<dbReference type="InterPro" id="IPR051275">
    <property type="entry name" value="Cell_adhesion_signaling"/>
</dbReference>
<feature type="transmembrane region" description="Helical" evidence="7">
    <location>
        <begin position="496"/>
        <end position="520"/>
    </location>
</feature>
<keyword evidence="2 7" id="KW-0472">Membrane</keyword>
<dbReference type="SMART" id="SM00408">
    <property type="entry name" value="IGc2"/>
    <property type="match status" value="5"/>
</dbReference>
<dbReference type="AlphaFoldDB" id="A0A6P4ZA67"/>
<feature type="compositionally biased region" description="Polar residues" evidence="6">
    <location>
        <begin position="685"/>
        <end position="695"/>
    </location>
</feature>
<dbReference type="InterPro" id="IPR007110">
    <property type="entry name" value="Ig-like_dom"/>
</dbReference>
<keyword evidence="4" id="KW-0325">Glycoprotein</keyword>
<dbReference type="SMART" id="SM00409">
    <property type="entry name" value="IG"/>
    <property type="match status" value="5"/>
</dbReference>
<protein>
    <submittedName>
        <fullName evidence="10">Hemicentin-2-like</fullName>
    </submittedName>
</protein>
<keyword evidence="9" id="KW-1185">Reference proteome</keyword>
<evidence type="ECO:0000256" key="5">
    <source>
        <dbReference type="ARBA" id="ARBA00023319"/>
    </source>
</evidence>
<comment type="subcellular location">
    <subcellularLocation>
        <location evidence="1">Membrane</location>
        <topology evidence="1">Single-pass type I membrane protein</topology>
    </subcellularLocation>
</comment>
<feature type="domain" description="Ig-like" evidence="8">
    <location>
        <begin position="303"/>
        <end position="378"/>
    </location>
</feature>
<dbReference type="PANTHER" id="PTHR11640:SF164">
    <property type="entry name" value="MAM DOMAIN-CONTAINING GLYCOSYLPHOSPHATIDYLINOSITOL ANCHOR PROTEIN 1"/>
    <property type="match status" value="1"/>
</dbReference>
<dbReference type="InterPro" id="IPR013098">
    <property type="entry name" value="Ig_I-set"/>
</dbReference>
<dbReference type="Pfam" id="PF00047">
    <property type="entry name" value="ig"/>
    <property type="match status" value="1"/>
</dbReference>
<dbReference type="GO" id="GO:0005886">
    <property type="term" value="C:plasma membrane"/>
    <property type="evidence" value="ECO:0007669"/>
    <property type="project" value="TreeGrafter"/>
</dbReference>
<keyword evidence="7" id="KW-0812">Transmembrane</keyword>
<feature type="domain" description="Ig-like" evidence="8">
    <location>
        <begin position="14"/>
        <end position="112"/>
    </location>
</feature>
<dbReference type="InterPro" id="IPR036179">
    <property type="entry name" value="Ig-like_dom_sf"/>
</dbReference>
<organism evidence="9 10">
    <name type="scientific">Branchiostoma belcheri</name>
    <name type="common">Amphioxus</name>
    <dbReference type="NCBI Taxonomy" id="7741"/>
    <lineage>
        <taxon>Eukaryota</taxon>
        <taxon>Metazoa</taxon>
        <taxon>Chordata</taxon>
        <taxon>Cephalochordata</taxon>
        <taxon>Leptocardii</taxon>
        <taxon>Amphioxiformes</taxon>
        <taxon>Branchiostomatidae</taxon>
        <taxon>Branchiostoma</taxon>
    </lineage>
</organism>
<feature type="domain" description="Ig-like" evidence="8">
    <location>
        <begin position="121"/>
        <end position="207"/>
    </location>
</feature>
<dbReference type="InterPro" id="IPR013783">
    <property type="entry name" value="Ig-like_fold"/>
</dbReference>
<dbReference type="GeneID" id="109480483"/>
<dbReference type="GO" id="GO:0098609">
    <property type="term" value="P:cell-cell adhesion"/>
    <property type="evidence" value="ECO:0007669"/>
    <property type="project" value="TreeGrafter"/>
</dbReference>
<dbReference type="InterPro" id="IPR013151">
    <property type="entry name" value="Immunoglobulin_dom"/>
</dbReference>
<dbReference type="GO" id="GO:0050839">
    <property type="term" value="F:cell adhesion molecule binding"/>
    <property type="evidence" value="ECO:0007669"/>
    <property type="project" value="TreeGrafter"/>
</dbReference>
<dbReference type="SUPFAM" id="SSF48726">
    <property type="entry name" value="Immunoglobulin"/>
    <property type="match status" value="5"/>
</dbReference>
<evidence type="ECO:0000256" key="7">
    <source>
        <dbReference type="SAM" id="Phobius"/>
    </source>
</evidence>
<dbReference type="PROSITE" id="PS50835">
    <property type="entry name" value="IG_LIKE"/>
    <property type="match status" value="5"/>
</dbReference>
<evidence type="ECO:0000256" key="1">
    <source>
        <dbReference type="ARBA" id="ARBA00004479"/>
    </source>
</evidence>
<dbReference type="InterPro" id="IPR003599">
    <property type="entry name" value="Ig_sub"/>
</dbReference>
<evidence type="ECO:0000313" key="9">
    <source>
        <dbReference type="Proteomes" id="UP000515135"/>
    </source>
</evidence>
<evidence type="ECO:0000256" key="2">
    <source>
        <dbReference type="ARBA" id="ARBA00023136"/>
    </source>
</evidence>
<evidence type="ECO:0000256" key="4">
    <source>
        <dbReference type="ARBA" id="ARBA00023180"/>
    </source>
</evidence>
<evidence type="ECO:0000313" key="10">
    <source>
        <dbReference type="RefSeq" id="XP_019638240.1"/>
    </source>
</evidence>
<feature type="compositionally biased region" description="Polar residues" evidence="6">
    <location>
        <begin position="532"/>
        <end position="541"/>
    </location>
</feature>
<evidence type="ECO:0000256" key="6">
    <source>
        <dbReference type="SAM" id="MobiDB-lite"/>
    </source>
</evidence>
<dbReference type="KEGG" id="bbel:109480483"/>
<dbReference type="SMART" id="SM00406">
    <property type="entry name" value="IGv"/>
    <property type="match status" value="2"/>
</dbReference>
<dbReference type="Gene3D" id="2.60.40.10">
    <property type="entry name" value="Immunoglobulins"/>
    <property type="match status" value="5"/>
</dbReference>
<dbReference type="RefSeq" id="XP_019638240.1">
    <property type="nucleotide sequence ID" value="XM_019782681.1"/>
</dbReference>
<evidence type="ECO:0000256" key="3">
    <source>
        <dbReference type="ARBA" id="ARBA00023157"/>
    </source>
</evidence>
<name>A0A6P4ZA67_BRABE</name>
<keyword evidence="5" id="KW-0393">Immunoglobulin domain</keyword>
<feature type="domain" description="Ig-like" evidence="8">
    <location>
        <begin position="389"/>
        <end position="490"/>
    </location>
</feature>
<feature type="region of interest" description="Disordered" evidence="6">
    <location>
        <begin position="530"/>
        <end position="558"/>
    </location>
</feature>
<dbReference type="InterPro" id="IPR013106">
    <property type="entry name" value="Ig_V-set"/>
</dbReference>
<sequence length="695" mass="74867">MSAVFLSFSVSAGSSYRVRPESSAVLQGGDARLDCAYSSLGSGDTVIWQGPPGDKVISHGRTVMKSFPRHSVTGDPAAGEFNLEIRQARPEDGGKYSCYTDPATAAEDATLTVIVPMPGPPTITGGELVSTAGGPLSLTCRASGGHPAPRLTWLNGTHPFRDAAGSHGNERTLELFVPRLTRWDHGANFTCLADQGFPDLARTRATSRILRVKYPPVVSVPSPSVHVREGEPASLSCMVDSNPRATVTWRRVGGSLPVLAVPRDHLLHLPKVSSQDGGLYHCVADNKVPPAGQGTVTLQVYYPPVIESTLEDEVTMLFGQDDLSIECFAAGNPTPHVRWRRKDTSLYWDNPLRFHRVRYDVQGTYQCVAASDGFQEVTKDVFVDVVGRPSIKAGLATLTVAAGSNARLYCEILGDPLPVTVTWIWQTKEGTESVVMATDVGVVITEELTGVGIASSLVVEDVGISEEGTYICQTSNMFGDARREIRLEVTDSTDSIVVISVSMATLVLGIVGAIVVCVAVKKQWLCREQRPDTSTLSSSRSMPPVPKPGKRLGHGTNDSGVEDLELQELDGTIKPRPPPRAGKEWTSVGLSYTGLAHAHSNALPPYSTVERHKPDGVDIRSRGEDIRSGEGIPEQAILDDVIMEDRDYMSDDPPAPPPKDKKGRWTRRAPSGDMAVPSSLHETENALNEIQADSI</sequence>
<dbReference type="Pfam" id="PF13927">
    <property type="entry name" value="Ig_3"/>
    <property type="match status" value="2"/>
</dbReference>
<keyword evidence="7" id="KW-1133">Transmembrane helix</keyword>
<accession>A0A6P4ZA67</accession>
<evidence type="ECO:0000259" key="8">
    <source>
        <dbReference type="PROSITE" id="PS50835"/>
    </source>
</evidence>
<dbReference type="OrthoDB" id="10039395at2759"/>
<reference evidence="10" key="1">
    <citation type="submission" date="2025-08" db="UniProtKB">
        <authorList>
            <consortium name="RefSeq"/>
        </authorList>
    </citation>
    <scope>IDENTIFICATION</scope>
    <source>
        <tissue evidence="10">Gonad</tissue>
    </source>
</reference>
<gene>
    <name evidence="10" type="primary">LOC109480483</name>
</gene>
<dbReference type="InterPro" id="IPR003598">
    <property type="entry name" value="Ig_sub2"/>
</dbReference>
<feature type="domain" description="Ig-like" evidence="8">
    <location>
        <begin position="215"/>
        <end position="299"/>
    </location>
</feature>
<dbReference type="Pfam" id="PF07679">
    <property type="entry name" value="I-set"/>
    <property type="match status" value="1"/>
</dbReference>
<dbReference type="Pfam" id="PF07686">
    <property type="entry name" value="V-set"/>
    <property type="match status" value="1"/>
</dbReference>